<accession>A0AAV3R0I4</accession>
<proteinExistence type="predicted"/>
<organism evidence="2 3">
    <name type="scientific">Lithospermum erythrorhizon</name>
    <name type="common">Purple gromwell</name>
    <name type="synonym">Lithospermum officinale var. erythrorhizon</name>
    <dbReference type="NCBI Taxonomy" id="34254"/>
    <lineage>
        <taxon>Eukaryota</taxon>
        <taxon>Viridiplantae</taxon>
        <taxon>Streptophyta</taxon>
        <taxon>Embryophyta</taxon>
        <taxon>Tracheophyta</taxon>
        <taxon>Spermatophyta</taxon>
        <taxon>Magnoliopsida</taxon>
        <taxon>eudicotyledons</taxon>
        <taxon>Gunneridae</taxon>
        <taxon>Pentapetalae</taxon>
        <taxon>asterids</taxon>
        <taxon>lamiids</taxon>
        <taxon>Boraginales</taxon>
        <taxon>Boraginaceae</taxon>
        <taxon>Boraginoideae</taxon>
        <taxon>Lithospermeae</taxon>
        <taxon>Lithospermum</taxon>
    </lineage>
</organism>
<evidence type="ECO:0000256" key="1">
    <source>
        <dbReference type="SAM" id="MobiDB-lite"/>
    </source>
</evidence>
<dbReference type="Proteomes" id="UP001454036">
    <property type="component" value="Unassembled WGS sequence"/>
</dbReference>
<sequence length="78" mass="8633">MNFRAPSKSHRRSTGEETSTTQSLQSVANQVLDFKCNEQKEKLSDEVICGGNKKNDATGQEQVPDNVVVDMPHQNSRG</sequence>
<comment type="caution">
    <text evidence="2">The sequence shown here is derived from an EMBL/GenBank/DDBJ whole genome shotgun (WGS) entry which is preliminary data.</text>
</comment>
<keyword evidence="3" id="KW-1185">Reference proteome</keyword>
<dbReference type="EMBL" id="BAABME010006517">
    <property type="protein sequence ID" value="GAA0168587.1"/>
    <property type="molecule type" value="Genomic_DNA"/>
</dbReference>
<feature type="region of interest" description="Disordered" evidence="1">
    <location>
        <begin position="53"/>
        <end position="78"/>
    </location>
</feature>
<feature type="compositionally biased region" description="Polar residues" evidence="1">
    <location>
        <begin position="16"/>
        <end position="25"/>
    </location>
</feature>
<gene>
    <name evidence="2" type="ORF">LIER_23269</name>
</gene>
<name>A0AAV3R0I4_LITER</name>
<feature type="region of interest" description="Disordered" evidence="1">
    <location>
        <begin position="1"/>
        <end position="25"/>
    </location>
</feature>
<reference evidence="2 3" key="1">
    <citation type="submission" date="2024-01" db="EMBL/GenBank/DDBJ databases">
        <title>The complete chloroplast genome sequence of Lithospermum erythrorhizon: insights into the phylogenetic relationship among Boraginaceae species and the maternal lineages of purple gromwells.</title>
        <authorList>
            <person name="Okada T."/>
            <person name="Watanabe K."/>
        </authorList>
    </citation>
    <scope>NUCLEOTIDE SEQUENCE [LARGE SCALE GENOMIC DNA]</scope>
</reference>
<dbReference type="AlphaFoldDB" id="A0AAV3R0I4"/>
<evidence type="ECO:0000313" key="3">
    <source>
        <dbReference type="Proteomes" id="UP001454036"/>
    </source>
</evidence>
<evidence type="ECO:0000313" key="2">
    <source>
        <dbReference type="EMBL" id="GAA0168587.1"/>
    </source>
</evidence>
<protein>
    <submittedName>
        <fullName evidence="2">Uncharacterized protein</fullName>
    </submittedName>
</protein>